<name>A0ABU6GWF2_9BACL</name>
<sequence>MTGFLILLYIVLYFVICGAFFQLAKKAGRDDIAWCAFIPILNTILQLKLIKVSAWWILIGLVPIANLVFSIIMQIKLLNAFGKNGAYVLFAIFLAPVYMILWMVWGYSSQTTYQLYEPPVPPGPHASF</sequence>
<dbReference type="InterPro" id="IPR043739">
    <property type="entry name" value="DUF5684"/>
</dbReference>
<gene>
    <name evidence="2" type="ORF">P4H66_28170</name>
</gene>
<dbReference type="EMBL" id="JARLKZ010000026">
    <property type="protein sequence ID" value="MEC0243689.1"/>
    <property type="molecule type" value="Genomic_DNA"/>
</dbReference>
<keyword evidence="1" id="KW-1133">Transmembrane helix</keyword>
<keyword evidence="3" id="KW-1185">Reference proteome</keyword>
<evidence type="ECO:0000256" key="1">
    <source>
        <dbReference type="SAM" id="Phobius"/>
    </source>
</evidence>
<evidence type="ECO:0000313" key="3">
    <source>
        <dbReference type="Proteomes" id="UP001344632"/>
    </source>
</evidence>
<dbReference type="Pfam" id="PF18936">
    <property type="entry name" value="DUF5684"/>
    <property type="match status" value="1"/>
</dbReference>
<dbReference type="RefSeq" id="WP_326091412.1">
    <property type="nucleotide sequence ID" value="NZ_JARLKZ010000026.1"/>
</dbReference>
<comment type="caution">
    <text evidence="2">The sequence shown here is derived from an EMBL/GenBank/DDBJ whole genome shotgun (WGS) entry which is preliminary data.</text>
</comment>
<feature type="transmembrane region" description="Helical" evidence="1">
    <location>
        <begin position="85"/>
        <end position="105"/>
    </location>
</feature>
<dbReference type="Proteomes" id="UP001344632">
    <property type="component" value="Unassembled WGS sequence"/>
</dbReference>
<reference evidence="2 3" key="1">
    <citation type="submission" date="2023-03" db="EMBL/GenBank/DDBJ databases">
        <title>Bacillus Genome Sequencing.</title>
        <authorList>
            <person name="Dunlap C."/>
        </authorList>
    </citation>
    <scope>NUCLEOTIDE SEQUENCE [LARGE SCALE GENOMIC DNA]</scope>
    <source>
        <strain evidence="2 3">BD-525</strain>
    </source>
</reference>
<protein>
    <submittedName>
        <fullName evidence="2">DUF5684 domain-containing protein</fullName>
    </submittedName>
</protein>
<feature type="transmembrane region" description="Helical" evidence="1">
    <location>
        <begin position="55"/>
        <end position="73"/>
    </location>
</feature>
<keyword evidence="1" id="KW-0472">Membrane</keyword>
<keyword evidence="1" id="KW-0812">Transmembrane</keyword>
<feature type="transmembrane region" description="Helical" evidence="1">
    <location>
        <begin position="6"/>
        <end position="24"/>
    </location>
</feature>
<proteinExistence type="predicted"/>
<evidence type="ECO:0000313" key="2">
    <source>
        <dbReference type="EMBL" id="MEC0243689.1"/>
    </source>
</evidence>
<organism evidence="2 3">
    <name type="scientific">Paenibacillus dokdonensis</name>
    <dbReference type="NCBI Taxonomy" id="2567944"/>
    <lineage>
        <taxon>Bacteria</taxon>
        <taxon>Bacillati</taxon>
        <taxon>Bacillota</taxon>
        <taxon>Bacilli</taxon>
        <taxon>Bacillales</taxon>
        <taxon>Paenibacillaceae</taxon>
        <taxon>Paenibacillus</taxon>
    </lineage>
</organism>
<accession>A0ABU6GWF2</accession>